<feature type="domain" description="PilZ" evidence="2">
    <location>
        <begin position="20"/>
        <end position="94"/>
    </location>
</feature>
<dbReference type="EMBL" id="JBHSMF010000006">
    <property type="protein sequence ID" value="MFC5497568.1"/>
    <property type="molecule type" value="Genomic_DNA"/>
</dbReference>
<accession>A0ABW0NCK3</accession>
<proteinExistence type="predicted"/>
<comment type="caution">
    <text evidence="3">The sequence shown here is derived from an EMBL/GenBank/DDBJ whole genome shotgun (WGS) entry which is preliminary data.</text>
</comment>
<dbReference type="InterPro" id="IPR009875">
    <property type="entry name" value="PilZ_domain"/>
</dbReference>
<gene>
    <name evidence="3" type="ORF">ACFPOE_08495</name>
</gene>
<evidence type="ECO:0000256" key="1">
    <source>
        <dbReference type="SAM" id="MobiDB-lite"/>
    </source>
</evidence>
<dbReference type="RefSeq" id="WP_376849650.1">
    <property type="nucleotide sequence ID" value="NZ_JBHSMF010000006.1"/>
</dbReference>
<protein>
    <submittedName>
        <fullName evidence="3">PilZ domain-containing protein</fullName>
    </submittedName>
</protein>
<sequence length="109" mass="11765">MASESLTAIPPLAASNASDQRAAARFGVGMPYTVDGHEGQTRDLSATGLSFESDTDYPVGSLVDLTLRYGLDGHNFPMACQVEVVRVEPCGPRFMVAARWCQPFDQPDE</sequence>
<organism evidence="3 4">
    <name type="scientific">Caenimonas terrae</name>
    <dbReference type="NCBI Taxonomy" id="696074"/>
    <lineage>
        <taxon>Bacteria</taxon>
        <taxon>Pseudomonadati</taxon>
        <taxon>Pseudomonadota</taxon>
        <taxon>Betaproteobacteria</taxon>
        <taxon>Burkholderiales</taxon>
        <taxon>Comamonadaceae</taxon>
        <taxon>Caenimonas</taxon>
    </lineage>
</organism>
<dbReference type="Pfam" id="PF07238">
    <property type="entry name" value="PilZ"/>
    <property type="match status" value="1"/>
</dbReference>
<evidence type="ECO:0000313" key="3">
    <source>
        <dbReference type="EMBL" id="MFC5497568.1"/>
    </source>
</evidence>
<dbReference type="Proteomes" id="UP001596037">
    <property type="component" value="Unassembled WGS sequence"/>
</dbReference>
<dbReference type="SUPFAM" id="SSF141371">
    <property type="entry name" value="PilZ domain-like"/>
    <property type="match status" value="1"/>
</dbReference>
<evidence type="ECO:0000259" key="2">
    <source>
        <dbReference type="Pfam" id="PF07238"/>
    </source>
</evidence>
<name>A0ABW0NCK3_9BURK</name>
<evidence type="ECO:0000313" key="4">
    <source>
        <dbReference type="Proteomes" id="UP001596037"/>
    </source>
</evidence>
<keyword evidence="4" id="KW-1185">Reference proteome</keyword>
<dbReference type="Gene3D" id="2.40.10.220">
    <property type="entry name" value="predicted glycosyltransferase like domains"/>
    <property type="match status" value="1"/>
</dbReference>
<reference evidence="4" key="1">
    <citation type="journal article" date="2019" name="Int. J. Syst. Evol. Microbiol.">
        <title>The Global Catalogue of Microorganisms (GCM) 10K type strain sequencing project: providing services to taxonomists for standard genome sequencing and annotation.</title>
        <authorList>
            <consortium name="The Broad Institute Genomics Platform"/>
            <consortium name="The Broad Institute Genome Sequencing Center for Infectious Disease"/>
            <person name="Wu L."/>
            <person name="Ma J."/>
        </authorList>
    </citation>
    <scope>NUCLEOTIDE SEQUENCE [LARGE SCALE GENOMIC DNA]</scope>
    <source>
        <strain evidence="4">CCUG 57401</strain>
    </source>
</reference>
<feature type="region of interest" description="Disordered" evidence="1">
    <location>
        <begin position="1"/>
        <end position="20"/>
    </location>
</feature>